<evidence type="ECO:0000256" key="1">
    <source>
        <dbReference type="ARBA" id="ARBA00004651"/>
    </source>
</evidence>
<dbReference type="Proteomes" id="UP000634043">
    <property type="component" value="Unassembled WGS sequence"/>
</dbReference>
<comment type="caution">
    <text evidence="7">The sequence shown here is derived from an EMBL/GenBank/DDBJ whole genome shotgun (WGS) entry which is preliminary data.</text>
</comment>
<keyword evidence="8" id="KW-1185">Reference proteome</keyword>
<accession>A0ABQ1WHR2</accession>
<dbReference type="PANTHER" id="PTHR30086">
    <property type="entry name" value="ARGININE EXPORTER PROTEIN ARGO"/>
    <property type="match status" value="1"/>
</dbReference>
<evidence type="ECO:0000256" key="3">
    <source>
        <dbReference type="ARBA" id="ARBA00022692"/>
    </source>
</evidence>
<dbReference type="EMBL" id="BMFP01000009">
    <property type="protein sequence ID" value="GGG30311.1"/>
    <property type="molecule type" value="Genomic_DNA"/>
</dbReference>
<feature type="transmembrane region" description="Helical" evidence="6">
    <location>
        <begin position="71"/>
        <end position="90"/>
    </location>
</feature>
<reference evidence="8" key="1">
    <citation type="journal article" date="2019" name="Int. J. Syst. Evol. Microbiol.">
        <title>The Global Catalogue of Microorganisms (GCM) 10K type strain sequencing project: providing services to taxonomists for standard genome sequencing and annotation.</title>
        <authorList>
            <consortium name="The Broad Institute Genomics Platform"/>
            <consortium name="The Broad Institute Genome Sequencing Center for Infectious Disease"/>
            <person name="Wu L."/>
            <person name="Ma J."/>
        </authorList>
    </citation>
    <scope>NUCLEOTIDE SEQUENCE [LARGE SCALE GENOMIC DNA]</scope>
    <source>
        <strain evidence="8">CGMCC 1.12749</strain>
    </source>
</reference>
<dbReference type="RefSeq" id="WP_188503046.1">
    <property type="nucleotide sequence ID" value="NZ_BMFP01000009.1"/>
</dbReference>
<dbReference type="PANTHER" id="PTHR30086:SF20">
    <property type="entry name" value="ARGININE EXPORTER PROTEIN ARGO-RELATED"/>
    <property type="match status" value="1"/>
</dbReference>
<dbReference type="Pfam" id="PF01810">
    <property type="entry name" value="LysE"/>
    <property type="match status" value="1"/>
</dbReference>
<evidence type="ECO:0000313" key="8">
    <source>
        <dbReference type="Proteomes" id="UP000634043"/>
    </source>
</evidence>
<evidence type="ECO:0000313" key="7">
    <source>
        <dbReference type="EMBL" id="GGG30311.1"/>
    </source>
</evidence>
<dbReference type="InterPro" id="IPR001123">
    <property type="entry name" value="LeuE-type"/>
</dbReference>
<keyword evidence="2" id="KW-1003">Cell membrane</keyword>
<evidence type="ECO:0000256" key="2">
    <source>
        <dbReference type="ARBA" id="ARBA00022475"/>
    </source>
</evidence>
<name>A0ABQ1WHR2_9BACT</name>
<organism evidence="7 8">
    <name type="scientific">Pontibacter amylolyticus</name>
    <dbReference type="NCBI Taxonomy" id="1424080"/>
    <lineage>
        <taxon>Bacteria</taxon>
        <taxon>Pseudomonadati</taxon>
        <taxon>Bacteroidota</taxon>
        <taxon>Cytophagia</taxon>
        <taxon>Cytophagales</taxon>
        <taxon>Hymenobacteraceae</taxon>
        <taxon>Pontibacter</taxon>
    </lineage>
</organism>
<feature type="transmembrane region" description="Helical" evidence="6">
    <location>
        <begin position="146"/>
        <end position="173"/>
    </location>
</feature>
<evidence type="ECO:0000256" key="4">
    <source>
        <dbReference type="ARBA" id="ARBA00022989"/>
    </source>
</evidence>
<keyword evidence="3 6" id="KW-0812">Transmembrane</keyword>
<feature type="transmembrane region" description="Helical" evidence="6">
    <location>
        <begin position="6"/>
        <end position="25"/>
    </location>
</feature>
<evidence type="ECO:0000256" key="6">
    <source>
        <dbReference type="SAM" id="Phobius"/>
    </source>
</evidence>
<keyword evidence="4 6" id="KW-1133">Transmembrane helix</keyword>
<comment type="subcellular location">
    <subcellularLocation>
        <location evidence="1">Cell membrane</location>
        <topology evidence="1">Multi-pass membrane protein</topology>
    </subcellularLocation>
</comment>
<gene>
    <name evidence="7" type="ORF">GCM10011323_37220</name>
</gene>
<protein>
    <recommendedName>
        <fullName evidence="9">LysE family translocator</fullName>
    </recommendedName>
</protein>
<feature type="transmembrane region" description="Helical" evidence="6">
    <location>
        <begin position="111"/>
        <end position="134"/>
    </location>
</feature>
<feature type="transmembrane region" description="Helical" evidence="6">
    <location>
        <begin position="37"/>
        <end position="65"/>
    </location>
</feature>
<sequence length="205" mass="21872">MDSFKAFLFGVTLAVAVGPIAILIINRGLVYGFRSGLLSGVGAALADLTYALVAFMVGSIIVSYLHMNQVYFSWVASGVLIIFGMWMLIGSLKVSAPTRDSNNSAIQKGDFGYLTSTYLLTMVNPLTIIAFVGFSGQLVKPSFGVWQVLSMSIAIFLGSIIIQTILATFGASLGRYIQNPRAIQLLNIISSLSIIGFGVVGMLKV</sequence>
<evidence type="ECO:0000256" key="5">
    <source>
        <dbReference type="ARBA" id="ARBA00023136"/>
    </source>
</evidence>
<proteinExistence type="predicted"/>
<evidence type="ECO:0008006" key="9">
    <source>
        <dbReference type="Google" id="ProtNLM"/>
    </source>
</evidence>
<feature type="transmembrane region" description="Helical" evidence="6">
    <location>
        <begin position="185"/>
        <end position="203"/>
    </location>
</feature>
<keyword evidence="5 6" id="KW-0472">Membrane</keyword>